<dbReference type="Pfam" id="PF02517">
    <property type="entry name" value="Rce1-like"/>
    <property type="match status" value="1"/>
</dbReference>
<keyword evidence="3" id="KW-0482">Metalloprotease</keyword>
<dbReference type="InterPro" id="IPR003675">
    <property type="entry name" value="Rce1/LyrA-like_dom"/>
</dbReference>
<keyword evidence="1" id="KW-0812">Transmembrane</keyword>
<keyword evidence="3" id="KW-0378">Hydrolase</keyword>
<gene>
    <name evidence="3" type="ORF">N9R04_05465</name>
</gene>
<keyword evidence="4" id="KW-1185">Reference proteome</keyword>
<evidence type="ECO:0000313" key="3">
    <source>
        <dbReference type="EMBL" id="MCU5746167.1"/>
    </source>
</evidence>
<dbReference type="EMBL" id="JAOPKZ010000008">
    <property type="protein sequence ID" value="MCU5746167.1"/>
    <property type="molecule type" value="Genomic_DNA"/>
</dbReference>
<comment type="caution">
    <text evidence="3">The sequence shown here is derived from an EMBL/GenBank/DDBJ whole genome shotgun (WGS) entry which is preliminary data.</text>
</comment>
<feature type="transmembrane region" description="Helical" evidence="1">
    <location>
        <begin position="43"/>
        <end position="64"/>
    </location>
</feature>
<keyword evidence="3" id="KW-0645">Protease</keyword>
<proteinExistence type="predicted"/>
<dbReference type="InterPro" id="IPR052710">
    <property type="entry name" value="CAAX_protease"/>
</dbReference>
<dbReference type="PANTHER" id="PTHR36435">
    <property type="entry name" value="SLR1288 PROTEIN"/>
    <property type="match status" value="1"/>
</dbReference>
<sequence>MSRILVSILTIVIYLLAQFGPMIIKSLGFLDNNNAQATVSMSLYIQVIGFIIAAILIIFLNYFIKNPLKLERPPREEKRYVILWAVVGYVFVMVMQMIVNLINVKLLGGPQSSPNTEKLMMIARKFPIFIILISCVGPMLEEYVFRKVIFGEIYNLFSSQYKKLAFIIAAIVSSSIFSVAHSDPSHFLTYFFMGIILAGFYVYTKRIWVSIFIHMAMNASVVIMQVVIGPEKIKQMTESTSFILNFIFH</sequence>
<dbReference type="NCBIfam" id="NF046050">
    <property type="entry name" value="CPBP_fam_MroQ"/>
    <property type="match status" value="1"/>
</dbReference>
<feature type="transmembrane region" description="Helical" evidence="1">
    <location>
        <begin position="211"/>
        <end position="228"/>
    </location>
</feature>
<accession>A0ABT2QQB1</accession>
<protein>
    <submittedName>
        <fullName evidence="3">CPBP family intramembrane metalloprotease</fullName>
    </submittedName>
</protein>
<evidence type="ECO:0000256" key="1">
    <source>
        <dbReference type="SAM" id="Phobius"/>
    </source>
</evidence>
<dbReference type="GO" id="GO:0008237">
    <property type="term" value="F:metallopeptidase activity"/>
    <property type="evidence" value="ECO:0007669"/>
    <property type="project" value="UniProtKB-KW"/>
</dbReference>
<evidence type="ECO:0000259" key="2">
    <source>
        <dbReference type="Pfam" id="PF02517"/>
    </source>
</evidence>
<feature type="domain" description="CAAX prenyl protease 2/Lysostaphin resistance protein A-like" evidence="2">
    <location>
        <begin position="126"/>
        <end position="219"/>
    </location>
</feature>
<evidence type="ECO:0000313" key="4">
    <source>
        <dbReference type="Proteomes" id="UP001209553"/>
    </source>
</evidence>
<feature type="transmembrane region" description="Helical" evidence="1">
    <location>
        <begin position="122"/>
        <end position="140"/>
    </location>
</feature>
<keyword evidence="1" id="KW-0472">Membrane</keyword>
<dbReference type="PANTHER" id="PTHR36435:SF6">
    <property type="entry name" value="ABORTIVE INFECTION PROTEIN"/>
    <property type="match status" value="1"/>
</dbReference>
<organism evidence="3 4">
    <name type="scientific">Staphylococcus marylandisciuri</name>
    <dbReference type="NCBI Taxonomy" id="2981529"/>
    <lineage>
        <taxon>Bacteria</taxon>
        <taxon>Bacillati</taxon>
        <taxon>Bacillota</taxon>
        <taxon>Bacilli</taxon>
        <taxon>Bacillales</taxon>
        <taxon>Staphylococcaceae</taxon>
        <taxon>Staphylococcus</taxon>
    </lineage>
</organism>
<keyword evidence="1" id="KW-1133">Transmembrane helix</keyword>
<name>A0ABT2QQB1_9STAP</name>
<feature type="transmembrane region" description="Helical" evidence="1">
    <location>
        <begin position="187"/>
        <end position="204"/>
    </location>
</feature>
<reference evidence="3 4" key="1">
    <citation type="journal article" date="2023" name="Int. J. Syst. Evol. Microbiol.">
        <title>Streptococcus sciuri sp. nov., Staphylococcus marylandisciuri sp. nov. and Staphylococcus americanisciuri sp. nov., isolated from faeces of eastern grey squirrel (Sciurus carolinensis).</title>
        <authorList>
            <person name="Volokhov D.V."/>
            <person name="Zagorodnyaya T.A."/>
            <person name="Furtak V.A."/>
            <person name="Nattanmai G."/>
            <person name="Randall L."/>
            <person name="Jose S."/>
            <person name="Gao Y."/>
            <person name="Eisenberg T."/>
            <person name="Delmonte P."/>
            <person name="Blom J."/>
            <person name="Mitchell K.K."/>
        </authorList>
    </citation>
    <scope>NUCLEOTIDE SEQUENCE [LARGE SCALE GENOMIC DNA]</scope>
    <source>
        <strain evidence="3 4">SQ8-PEA</strain>
    </source>
</reference>
<dbReference type="RefSeq" id="WP_262855705.1">
    <property type="nucleotide sequence ID" value="NZ_JAOPKZ010000008.1"/>
</dbReference>
<dbReference type="Proteomes" id="UP001209553">
    <property type="component" value="Unassembled WGS sequence"/>
</dbReference>
<feature type="transmembrane region" description="Helical" evidence="1">
    <location>
        <begin position="161"/>
        <end position="181"/>
    </location>
</feature>
<feature type="transmembrane region" description="Helical" evidence="1">
    <location>
        <begin position="80"/>
        <end position="102"/>
    </location>
</feature>